<dbReference type="InterPro" id="IPR003746">
    <property type="entry name" value="DUF167"/>
</dbReference>
<proteinExistence type="inferred from homology"/>
<gene>
    <name evidence="3" type="ORF">GCM10010468_66780</name>
</gene>
<accession>A0ABP6QK79</accession>
<dbReference type="PANTHER" id="PTHR13420:SF7">
    <property type="entry name" value="UPF0235 PROTEIN C15ORF40"/>
    <property type="match status" value="1"/>
</dbReference>
<name>A0ABP6QK79_9ACTN</name>
<dbReference type="SMART" id="SM01152">
    <property type="entry name" value="DUF167"/>
    <property type="match status" value="1"/>
</dbReference>
<organism evidence="3 4">
    <name type="scientific">Actinocorallia longicatena</name>
    <dbReference type="NCBI Taxonomy" id="111803"/>
    <lineage>
        <taxon>Bacteria</taxon>
        <taxon>Bacillati</taxon>
        <taxon>Actinomycetota</taxon>
        <taxon>Actinomycetes</taxon>
        <taxon>Streptosporangiales</taxon>
        <taxon>Thermomonosporaceae</taxon>
        <taxon>Actinocorallia</taxon>
    </lineage>
</organism>
<evidence type="ECO:0000256" key="1">
    <source>
        <dbReference type="ARBA" id="ARBA00010364"/>
    </source>
</evidence>
<reference evidence="4" key="1">
    <citation type="journal article" date="2019" name="Int. J. Syst. Evol. Microbiol.">
        <title>The Global Catalogue of Microorganisms (GCM) 10K type strain sequencing project: providing services to taxonomists for standard genome sequencing and annotation.</title>
        <authorList>
            <consortium name="The Broad Institute Genomics Platform"/>
            <consortium name="The Broad Institute Genome Sequencing Center for Infectious Disease"/>
            <person name="Wu L."/>
            <person name="Ma J."/>
        </authorList>
    </citation>
    <scope>NUCLEOTIDE SEQUENCE [LARGE SCALE GENOMIC DNA]</scope>
    <source>
        <strain evidence="4">JCM 9377</strain>
    </source>
</reference>
<dbReference type="PANTHER" id="PTHR13420">
    <property type="entry name" value="UPF0235 PROTEIN C15ORF40"/>
    <property type="match status" value="1"/>
</dbReference>
<dbReference type="SUPFAM" id="SSF69786">
    <property type="entry name" value="YggU-like"/>
    <property type="match status" value="1"/>
</dbReference>
<evidence type="ECO:0000313" key="3">
    <source>
        <dbReference type="EMBL" id="GAA3233932.1"/>
    </source>
</evidence>
<dbReference type="Pfam" id="PF02594">
    <property type="entry name" value="DUF167"/>
    <property type="match status" value="1"/>
</dbReference>
<dbReference type="Proteomes" id="UP001501237">
    <property type="component" value="Unassembled WGS sequence"/>
</dbReference>
<dbReference type="Gene3D" id="3.30.1200.10">
    <property type="entry name" value="YggU-like"/>
    <property type="match status" value="1"/>
</dbReference>
<comment type="similarity">
    <text evidence="1 2">Belongs to the UPF0235 family.</text>
</comment>
<sequence length="90" mass="9263">MTVRLAIRVGPGSSRTRVGGGHGDALVVKVTARAVEGKATEAALKAVAEALGVPRRDIRLVSGASGRDKVIDVEGDVSQLTSKIDELRGS</sequence>
<dbReference type="EMBL" id="BAAAUV010000025">
    <property type="protein sequence ID" value="GAA3233932.1"/>
    <property type="molecule type" value="Genomic_DNA"/>
</dbReference>
<evidence type="ECO:0000313" key="4">
    <source>
        <dbReference type="Proteomes" id="UP001501237"/>
    </source>
</evidence>
<protein>
    <recommendedName>
        <fullName evidence="2">UPF0235 protein GCM10010468_66780</fullName>
    </recommendedName>
</protein>
<keyword evidence="4" id="KW-1185">Reference proteome</keyword>
<dbReference type="HAMAP" id="MF_00634">
    <property type="entry name" value="UPF0235"/>
    <property type="match status" value="1"/>
</dbReference>
<dbReference type="RefSeq" id="WP_344836348.1">
    <property type="nucleotide sequence ID" value="NZ_BAAAUV010000025.1"/>
</dbReference>
<comment type="caution">
    <text evidence="3">The sequence shown here is derived from an EMBL/GenBank/DDBJ whole genome shotgun (WGS) entry which is preliminary data.</text>
</comment>
<dbReference type="InterPro" id="IPR036591">
    <property type="entry name" value="YggU-like_sf"/>
</dbReference>
<dbReference type="NCBIfam" id="TIGR00251">
    <property type="entry name" value="DUF167 family protein"/>
    <property type="match status" value="1"/>
</dbReference>
<evidence type="ECO:0000256" key="2">
    <source>
        <dbReference type="HAMAP-Rule" id="MF_00634"/>
    </source>
</evidence>